<dbReference type="EMBL" id="BART01011492">
    <property type="protein sequence ID" value="GAG85808.1"/>
    <property type="molecule type" value="Genomic_DNA"/>
</dbReference>
<proteinExistence type="predicted"/>
<protein>
    <submittedName>
        <fullName evidence="1">Uncharacterized protein</fullName>
    </submittedName>
</protein>
<name>X1BP08_9ZZZZ</name>
<organism evidence="1">
    <name type="scientific">marine sediment metagenome</name>
    <dbReference type="NCBI Taxonomy" id="412755"/>
    <lineage>
        <taxon>unclassified sequences</taxon>
        <taxon>metagenomes</taxon>
        <taxon>ecological metagenomes</taxon>
    </lineage>
</organism>
<reference evidence="1" key="1">
    <citation type="journal article" date="2014" name="Front. Microbiol.">
        <title>High frequency of phylogenetically diverse reductive dehalogenase-homologous genes in deep subseafloor sedimentary metagenomes.</title>
        <authorList>
            <person name="Kawai M."/>
            <person name="Futagami T."/>
            <person name="Toyoda A."/>
            <person name="Takaki Y."/>
            <person name="Nishi S."/>
            <person name="Hori S."/>
            <person name="Arai W."/>
            <person name="Tsubouchi T."/>
            <person name="Morono Y."/>
            <person name="Uchiyama I."/>
            <person name="Ito T."/>
            <person name="Fujiyama A."/>
            <person name="Inagaki F."/>
            <person name="Takami H."/>
        </authorList>
    </citation>
    <scope>NUCLEOTIDE SEQUENCE</scope>
    <source>
        <strain evidence="1">Expedition CK06-06</strain>
    </source>
</reference>
<gene>
    <name evidence="1" type="ORF">S01H4_24468</name>
</gene>
<dbReference type="AlphaFoldDB" id="X1BP08"/>
<evidence type="ECO:0000313" key="1">
    <source>
        <dbReference type="EMBL" id="GAG85808.1"/>
    </source>
</evidence>
<accession>X1BP08</accession>
<sequence>MDKDLSGASVETFLDNLLEKAIQEVDKKATGWVSYDVVYGFEYIGREYTIIINITDNYELTANENEEDDYDIVNRKINSVIIQNDDYDEMNLDDFKSQLYDYAALHERIYEAFNTSRWSGVFEREGLESFKKQQHNYWNKFRAPVYAKGGEVRSFSEFQKETREELEKYLNEQKSNDFILDFVKEKFDTAHLYGMNEPKYSKR</sequence>
<comment type="caution">
    <text evidence="1">The sequence shown here is derived from an EMBL/GenBank/DDBJ whole genome shotgun (WGS) entry which is preliminary data.</text>
</comment>